<evidence type="ECO:0000256" key="1">
    <source>
        <dbReference type="ARBA" id="ARBA00007100"/>
    </source>
</evidence>
<feature type="domain" description="Protein SirB1 N-terminal" evidence="2">
    <location>
        <begin position="62"/>
        <end position="208"/>
    </location>
</feature>
<sequence>MALDEIPARGYKESSYWILSRTEWSMTPRQHCLSCLQKTPPLVFEAALWVSTEHDAHFARHEVMSDMDQLQRQIGAALPVLPTPELAQPLLRQLNALGFQQDDWNPPKPDSALLHKVVQQRRGQPLGLAMVALEIARRLEIALEGVNFPGHFLLRVPGADHLLDPCSGRRLYPKDCRELLIRQFGPTMQLRAEHMTRATPTSMLQRLSRNLRHLHQINDDFLAALKDADRIVELGQATSSDHLARASLYKFLECPQAERFDLERALLLSEDPLQRFELAQRLSRLPASNRVH</sequence>
<evidence type="ECO:0000259" key="2">
    <source>
        <dbReference type="Pfam" id="PF13369"/>
    </source>
</evidence>
<dbReference type="AlphaFoldDB" id="A0A0P9KLB6"/>
<accession>A0A0P9KLB6</accession>
<evidence type="ECO:0000313" key="3">
    <source>
        <dbReference type="EMBL" id="RMM10053.1"/>
    </source>
</evidence>
<comment type="similarity">
    <text evidence="1">Belongs to the UPF0162 family.</text>
</comment>
<reference evidence="3 4" key="1">
    <citation type="submission" date="2018-08" db="EMBL/GenBank/DDBJ databases">
        <title>Recombination of ecologically and evolutionarily significant loci maintains genetic cohesion in the Pseudomonas syringae species complex.</title>
        <authorList>
            <person name="Dillon M."/>
            <person name="Thakur S."/>
            <person name="Almeida R.N.D."/>
            <person name="Weir B.S."/>
            <person name="Guttman D.S."/>
        </authorList>
    </citation>
    <scope>NUCLEOTIDE SEQUENCE [LARGE SCALE GENOMIC DNA]</scope>
    <source>
        <strain evidence="3 4">ICMP 4086</strain>
    </source>
</reference>
<proteinExistence type="inferred from homology"/>
<name>A0A0P9KLB6_9PSED</name>
<dbReference type="EMBL" id="RBOC01000084">
    <property type="protein sequence ID" value="RMM10053.1"/>
    <property type="molecule type" value="Genomic_DNA"/>
</dbReference>
<organism evidence="3 4">
    <name type="scientific">Pseudomonas caricapapayae</name>
    <dbReference type="NCBI Taxonomy" id="46678"/>
    <lineage>
        <taxon>Bacteria</taxon>
        <taxon>Pseudomonadati</taxon>
        <taxon>Pseudomonadota</taxon>
        <taxon>Gammaproteobacteria</taxon>
        <taxon>Pseudomonadales</taxon>
        <taxon>Pseudomonadaceae</taxon>
        <taxon>Pseudomonas</taxon>
    </lineage>
</organism>
<comment type="caution">
    <text evidence="3">The sequence shown here is derived from an EMBL/GenBank/DDBJ whole genome shotgun (WGS) entry which is preliminary data.</text>
</comment>
<dbReference type="InterPro" id="IPR032698">
    <property type="entry name" value="SirB1_N"/>
</dbReference>
<dbReference type="PANTHER" id="PTHR31350">
    <property type="entry name" value="SI:DKEY-261L7.2"/>
    <property type="match status" value="1"/>
</dbReference>
<dbReference type="Pfam" id="PF13369">
    <property type="entry name" value="Transglut_core2"/>
    <property type="match status" value="1"/>
</dbReference>
<dbReference type="Proteomes" id="UP000278587">
    <property type="component" value="Unassembled WGS sequence"/>
</dbReference>
<protein>
    <submittedName>
        <fullName evidence="3">Protein sirB1</fullName>
    </submittedName>
</protein>
<gene>
    <name evidence="3" type="ORF">ALQ84_100111</name>
</gene>
<dbReference type="PANTHER" id="PTHR31350:SF21">
    <property type="entry name" value="F-BOX ONLY PROTEIN 21"/>
    <property type="match status" value="1"/>
</dbReference>
<evidence type="ECO:0000313" key="4">
    <source>
        <dbReference type="Proteomes" id="UP000278587"/>
    </source>
</evidence>